<sequence length="315" mass="35219">MIRFLMVLFGLLSPSVSGFAQDDGPDQARLAAAQKAFDERDWEQAARLAEGPVDQSSDLDLLRGLALSRLEKWGRAKIAFEAGAKKSPRDSRFPAELAGIAYKQKDFCLAKQDLEAALRLNPRDAYTQEFLATIYFLEGNLEAALKYWNSEEKPRLRSVAFVPGLRLSPRLSDRALASNAPQVLTRDALLTAEARMDNLGIFSSRRMELTSADSGNYDLSVHVTERNRWGNSKAEGMLSFLSGLPYATVYPELYNLGHDAINLTSLVRWDAEKRRAFADLSFPLYGDPSLRLRLYADARNENWNLSETFSGPTSP</sequence>
<dbReference type="EMBL" id="JACDQQ010000484">
    <property type="protein sequence ID" value="MBA0084338.1"/>
    <property type="molecule type" value="Genomic_DNA"/>
</dbReference>
<dbReference type="AlphaFoldDB" id="A0A7V8NN03"/>
<dbReference type="Gene3D" id="1.25.40.10">
    <property type="entry name" value="Tetratricopeptide repeat domain"/>
    <property type="match status" value="1"/>
</dbReference>
<keyword evidence="3" id="KW-1185">Reference proteome</keyword>
<evidence type="ECO:0000313" key="2">
    <source>
        <dbReference type="EMBL" id="MBA0084338.1"/>
    </source>
</evidence>
<gene>
    <name evidence="2" type="ORF">HRJ53_05015</name>
</gene>
<evidence type="ECO:0000256" key="1">
    <source>
        <dbReference type="SAM" id="SignalP"/>
    </source>
</evidence>
<dbReference type="InterPro" id="IPR011990">
    <property type="entry name" value="TPR-like_helical_dom_sf"/>
</dbReference>
<reference evidence="2" key="1">
    <citation type="submission" date="2020-06" db="EMBL/GenBank/DDBJ databases">
        <title>Legume-microbial interactions unlock mineral nutrients during tropical forest succession.</title>
        <authorList>
            <person name="Epihov D.Z."/>
        </authorList>
    </citation>
    <scope>NUCLEOTIDE SEQUENCE [LARGE SCALE GENOMIC DNA]</scope>
    <source>
        <strain evidence="2">Pan2503</strain>
    </source>
</reference>
<evidence type="ECO:0008006" key="4">
    <source>
        <dbReference type="Google" id="ProtNLM"/>
    </source>
</evidence>
<keyword evidence="1" id="KW-0732">Signal</keyword>
<comment type="caution">
    <text evidence="2">The sequence shown here is derived from an EMBL/GenBank/DDBJ whole genome shotgun (WGS) entry which is preliminary data.</text>
</comment>
<feature type="chain" id="PRO_5030960063" description="Tetratricopeptide repeat protein" evidence="1">
    <location>
        <begin position="21"/>
        <end position="315"/>
    </location>
</feature>
<accession>A0A7V8NN03</accession>
<feature type="non-terminal residue" evidence="2">
    <location>
        <position position="315"/>
    </location>
</feature>
<dbReference type="Proteomes" id="UP000567293">
    <property type="component" value="Unassembled WGS sequence"/>
</dbReference>
<evidence type="ECO:0000313" key="3">
    <source>
        <dbReference type="Proteomes" id="UP000567293"/>
    </source>
</evidence>
<proteinExistence type="predicted"/>
<organism evidence="2 3">
    <name type="scientific">Candidatus Acidiferrum panamense</name>
    <dbReference type="NCBI Taxonomy" id="2741543"/>
    <lineage>
        <taxon>Bacteria</taxon>
        <taxon>Pseudomonadati</taxon>
        <taxon>Acidobacteriota</taxon>
        <taxon>Terriglobia</taxon>
        <taxon>Candidatus Acidiferrales</taxon>
        <taxon>Candidatus Acidiferrum</taxon>
    </lineage>
</organism>
<name>A0A7V8NN03_9BACT</name>
<protein>
    <recommendedName>
        <fullName evidence="4">Tetratricopeptide repeat protein</fullName>
    </recommendedName>
</protein>
<feature type="signal peptide" evidence="1">
    <location>
        <begin position="1"/>
        <end position="20"/>
    </location>
</feature>
<dbReference type="SUPFAM" id="SSF48452">
    <property type="entry name" value="TPR-like"/>
    <property type="match status" value="1"/>
</dbReference>